<dbReference type="InterPro" id="IPR009476">
    <property type="entry name" value="DUF1097"/>
</dbReference>
<accession>A0A931HZP6</accession>
<sequence length="174" mass="17509">MNLVTALAVVIGVLGAIATYLFLGPAGGLGLQIWAAFIAWGSFFHCGGNEAALKSSVIANLWGSVWATIAFALILNVGIGELPLNAAVWVGVTVALMILGAHLPLFGAIPAAVYGYAATAGFIILALFVPGTLSNATLFSLVPGQGPFITIGLSMIIGALFGLVSGKIAGALAK</sequence>
<evidence type="ECO:0000313" key="3">
    <source>
        <dbReference type="Proteomes" id="UP000631694"/>
    </source>
</evidence>
<feature type="transmembrane region" description="Helical" evidence="1">
    <location>
        <begin position="28"/>
        <end position="46"/>
    </location>
</feature>
<feature type="transmembrane region" description="Helical" evidence="1">
    <location>
        <begin position="58"/>
        <end position="80"/>
    </location>
</feature>
<organism evidence="2 3">
    <name type="scientific">Methylobrevis albus</name>
    <dbReference type="NCBI Taxonomy" id="2793297"/>
    <lineage>
        <taxon>Bacteria</taxon>
        <taxon>Pseudomonadati</taxon>
        <taxon>Pseudomonadota</taxon>
        <taxon>Alphaproteobacteria</taxon>
        <taxon>Hyphomicrobiales</taxon>
        <taxon>Pleomorphomonadaceae</taxon>
        <taxon>Methylobrevis</taxon>
    </lineage>
</organism>
<protein>
    <submittedName>
        <fullName evidence="2">DUF1097 domain-containing protein</fullName>
    </submittedName>
</protein>
<keyword evidence="1" id="KW-0472">Membrane</keyword>
<keyword evidence="1" id="KW-0812">Transmembrane</keyword>
<proteinExistence type="predicted"/>
<dbReference type="Proteomes" id="UP000631694">
    <property type="component" value="Unassembled WGS sequence"/>
</dbReference>
<reference evidence="2" key="1">
    <citation type="submission" date="2020-12" db="EMBL/GenBank/DDBJ databases">
        <title>Methylobrevis albus sp. nov., isolated from fresh water lack sediment.</title>
        <authorList>
            <person name="Zou Q."/>
        </authorList>
    </citation>
    <scope>NUCLEOTIDE SEQUENCE</scope>
    <source>
        <strain evidence="2">L22</strain>
    </source>
</reference>
<feature type="transmembrane region" description="Helical" evidence="1">
    <location>
        <begin position="86"/>
        <end position="106"/>
    </location>
</feature>
<name>A0A931HZP6_9HYPH</name>
<feature type="transmembrane region" description="Helical" evidence="1">
    <location>
        <begin position="113"/>
        <end position="133"/>
    </location>
</feature>
<dbReference type="RefSeq" id="WP_197309423.1">
    <property type="nucleotide sequence ID" value="NZ_JADZLT010000036.1"/>
</dbReference>
<gene>
    <name evidence="2" type="ORF">I5731_00675</name>
</gene>
<evidence type="ECO:0000313" key="2">
    <source>
        <dbReference type="EMBL" id="MBH0236323.1"/>
    </source>
</evidence>
<keyword evidence="3" id="KW-1185">Reference proteome</keyword>
<comment type="caution">
    <text evidence="2">The sequence shown here is derived from an EMBL/GenBank/DDBJ whole genome shotgun (WGS) entry which is preliminary data.</text>
</comment>
<evidence type="ECO:0000256" key="1">
    <source>
        <dbReference type="SAM" id="Phobius"/>
    </source>
</evidence>
<keyword evidence="1" id="KW-1133">Transmembrane helix</keyword>
<dbReference type="EMBL" id="JADZLT010000036">
    <property type="protein sequence ID" value="MBH0236323.1"/>
    <property type="molecule type" value="Genomic_DNA"/>
</dbReference>
<dbReference type="Pfam" id="PF06496">
    <property type="entry name" value="DUF1097"/>
    <property type="match status" value="1"/>
</dbReference>
<dbReference type="AlphaFoldDB" id="A0A931HZP6"/>
<feature type="transmembrane region" description="Helical" evidence="1">
    <location>
        <begin position="145"/>
        <end position="164"/>
    </location>
</feature>